<evidence type="ECO:0000259" key="2">
    <source>
        <dbReference type="Pfam" id="PF13828"/>
    </source>
</evidence>
<feature type="transmembrane region" description="Helical" evidence="1">
    <location>
        <begin position="66"/>
        <end position="92"/>
    </location>
</feature>
<dbReference type="Pfam" id="PF13828">
    <property type="entry name" value="DUF4190"/>
    <property type="match status" value="1"/>
</dbReference>
<protein>
    <submittedName>
        <fullName evidence="3">DUF4190 domain-containing protein</fullName>
    </submittedName>
</protein>
<dbReference type="Proteomes" id="UP001595823">
    <property type="component" value="Unassembled WGS sequence"/>
</dbReference>
<reference evidence="4" key="1">
    <citation type="journal article" date="2019" name="Int. J. Syst. Evol. Microbiol.">
        <title>The Global Catalogue of Microorganisms (GCM) 10K type strain sequencing project: providing services to taxonomists for standard genome sequencing and annotation.</title>
        <authorList>
            <consortium name="The Broad Institute Genomics Platform"/>
            <consortium name="The Broad Institute Genome Sequencing Center for Infectious Disease"/>
            <person name="Wu L."/>
            <person name="Ma J."/>
        </authorList>
    </citation>
    <scope>NUCLEOTIDE SEQUENCE [LARGE SCALE GENOMIC DNA]</scope>
    <source>
        <strain evidence="4">IBRC-M 10908</strain>
    </source>
</reference>
<feature type="domain" description="DUF4190" evidence="2">
    <location>
        <begin position="21"/>
        <end position="78"/>
    </location>
</feature>
<gene>
    <name evidence="3" type="ORF">ACFPET_05280</name>
</gene>
<dbReference type="EMBL" id="JBHSDK010000007">
    <property type="protein sequence ID" value="MFC4334606.1"/>
    <property type="molecule type" value="Genomic_DNA"/>
</dbReference>
<accession>A0ABV8TV21</accession>
<feature type="transmembrane region" description="Helical" evidence="1">
    <location>
        <begin position="22"/>
        <end position="45"/>
    </location>
</feature>
<dbReference type="InterPro" id="IPR025241">
    <property type="entry name" value="DUF4190"/>
</dbReference>
<proteinExistence type="predicted"/>
<dbReference type="RefSeq" id="WP_380618457.1">
    <property type="nucleotide sequence ID" value="NZ_JBHSDK010000007.1"/>
</dbReference>
<comment type="caution">
    <text evidence="3">The sequence shown here is derived from an EMBL/GenBank/DDBJ whole genome shotgun (WGS) entry which is preliminary data.</text>
</comment>
<evidence type="ECO:0000313" key="4">
    <source>
        <dbReference type="Proteomes" id="UP001595823"/>
    </source>
</evidence>
<keyword evidence="1" id="KW-1133">Transmembrane helix</keyword>
<keyword evidence="1" id="KW-0472">Membrane</keyword>
<evidence type="ECO:0000256" key="1">
    <source>
        <dbReference type="SAM" id="Phobius"/>
    </source>
</evidence>
<keyword evidence="1" id="KW-0812">Transmembrane</keyword>
<sequence length="102" mass="10625">MKPEQPYPQAPPERRDINGKSVAALVLGTVGLCSPVGIIGLFIGYSARKEVNATGQLGRPLATAGIVLGWISAAGFILIILFYIIAGAAIWAGSDGWGDNMN</sequence>
<evidence type="ECO:0000313" key="3">
    <source>
        <dbReference type="EMBL" id="MFC4334606.1"/>
    </source>
</evidence>
<keyword evidence="4" id="KW-1185">Reference proteome</keyword>
<name>A0ABV8TV21_9ACTN</name>
<organism evidence="3 4">
    <name type="scientific">Salininema proteolyticum</name>
    <dbReference type="NCBI Taxonomy" id="1607685"/>
    <lineage>
        <taxon>Bacteria</taxon>
        <taxon>Bacillati</taxon>
        <taxon>Actinomycetota</taxon>
        <taxon>Actinomycetes</taxon>
        <taxon>Glycomycetales</taxon>
        <taxon>Glycomycetaceae</taxon>
        <taxon>Salininema</taxon>
    </lineage>
</organism>